<dbReference type="Gene3D" id="3.90.550.10">
    <property type="entry name" value="Spore Coat Polysaccharide Biosynthesis Protein SpsA, Chain A"/>
    <property type="match status" value="1"/>
</dbReference>
<dbReference type="SUPFAM" id="SSF53448">
    <property type="entry name" value="Nucleotide-diphospho-sugar transferases"/>
    <property type="match status" value="1"/>
</dbReference>
<dbReference type="InterPro" id="IPR029044">
    <property type="entry name" value="Nucleotide-diphossugar_trans"/>
</dbReference>
<evidence type="ECO:0000313" key="3">
    <source>
        <dbReference type="Proteomes" id="UP000233325"/>
    </source>
</evidence>
<dbReference type="EMBL" id="PHAH01000014">
    <property type="protein sequence ID" value="PKM88615.1"/>
    <property type="molecule type" value="Genomic_DNA"/>
</dbReference>
<feature type="domain" description="Glycosyltransferase 2-like" evidence="1">
    <location>
        <begin position="4"/>
        <end position="129"/>
    </location>
</feature>
<evidence type="ECO:0000313" key="2">
    <source>
        <dbReference type="EMBL" id="PKM88615.1"/>
    </source>
</evidence>
<dbReference type="PANTHER" id="PTHR43179:SF7">
    <property type="entry name" value="RHAMNOSYLTRANSFERASE WBBL"/>
    <property type="match status" value="1"/>
</dbReference>
<reference evidence="2 3" key="1">
    <citation type="journal article" date="2017" name="ISME J.">
        <title>Potential for microbial H2 and metal transformations associated with novel bacteria and archaea in deep terrestrial subsurface sediments.</title>
        <authorList>
            <person name="Hernsdorf A.W."/>
            <person name="Amano Y."/>
            <person name="Miyakawa K."/>
            <person name="Ise K."/>
            <person name="Suzuki Y."/>
            <person name="Anantharaman K."/>
            <person name="Probst A."/>
            <person name="Burstein D."/>
            <person name="Thomas B.C."/>
            <person name="Banfield J.F."/>
        </authorList>
    </citation>
    <scope>NUCLEOTIDE SEQUENCE [LARGE SCALE GENOMIC DNA]</scope>
    <source>
        <strain evidence="2">HGW-Falkowbacteria-2</strain>
    </source>
</reference>
<dbReference type="Proteomes" id="UP000233325">
    <property type="component" value="Unassembled WGS sequence"/>
</dbReference>
<evidence type="ECO:0000259" key="1">
    <source>
        <dbReference type="Pfam" id="PF00535"/>
    </source>
</evidence>
<proteinExistence type="predicted"/>
<accession>A0A2N2E1J1</accession>
<sequence>MDISVIIVSWKVKEKLRANLLALQPALSGLESEIFVVDNNSEDGSAEMVKKEFRGVHLIANDKNLGFAAANNQAIKKATGDFILLLNPDMRVFPQTLSRMLVWAGAHPQAVVSGCKLVTEAGELLPHVRRFPRFSDQLAVVLKIPHLFPNVLNRYLQKDFNYENEAKVDSIRGAFFLINRLSWKNISGEEKPYLDERYFIWFEEVDFCRQVYKNGGEVWYTPAAACVDYVGQSFNQVGVNFKQRYFQDSMVAYFKKWESAVQTRVLQIAWLVGRLLAKIFS</sequence>
<protein>
    <recommendedName>
        <fullName evidence="1">Glycosyltransferase 2-like domain-containing protein</fullName>
    </recommendedName>
</protein>
<dbReference type="AlphaFoldDB" id="A0A2N2E1J1"/>
<gene>
    <name evidence="2" type="ORF">CVU83_01470</name>
</gene>
<name>A0A2N2E1J1_9BACT</name>
<dbReference type="CDD" id="cd04186">
    <property type="entry name" value="GT_2_like_c"/>
    <property type="match status" value="1"/>
</dbReference>
<dbReference type="PANTHER" id="PTHR43179">
    <property type="entry name" value="RHAMNOSYLTRANSFERASE WBBL"/>
    <property type="match status" value="1"/>
</dbReference>
<organism evidence="2 3">
    <name type="scientific">Candidatus Falkowbacteria bacterium HGW-Falkowbacteria-2</name>
    <dbReference type="NCBI Taxonomy" id="2013769"/>
    <lineage>
        <taxon>Bacteria</taxon>
        <taxon>Candidatus Falkowiibacteriota</taxon>
    </lineage>
</organism>
<comment type="caution">
    <text evidence="2">The sequence shown here is derived from an EMBL/GenBank/DDBJ whole genome shotgun (WGS) entry which is preliminary data.</text>
</comment>
<dbReference type="Pfam" id="PF00535">
    <property type="entry name" value="Glycos_transf_2"/>
    <property type="match status" value="1"/>
</dbReference>
<dbReference type="InterPro" id="IPR001173">
    <property type="entry name" value="Glyco_trans_2-like"/>
</dbReference>